<dbReference type="EMBL" id="JAXOVC010000012">
    <property type="protein sequence ID" value="KAK4495209.1"/>
    <property type="molecule type" value="Genomic_DNA"/>
</dbReference>
<gene>
    <name evidence="1" type="ORF">PRZ48_013538</name>
</gene>
<dbReference type="Proteomes" id="UP001305779">
    <property type="component" value="Unassembled WGS sequence"/>
</dbReference>
<proteinExistence type="predicted"/>
<evidence type="ECO:0000313" key="2">
    <source>
        <dbReference type="Proteomes" id="UP001305779"/>
    </source>
</evidence>
<accession>A0ABR0E1J9</accession>
<name>A0ABR0E1J9_ZASCE</name>
<organism evidence="1 2">
    <name type="scientific">Zasmidium cellare</name>
    <name type="common">Wine cellar mold</name>
    <name type="synonym">Racodium cellare</name>
    <dbReference type="NCBI Taxonomy" id="395010"/>
    <lineage>
        <taxon>Eukaryota</taxon>
        <taxon>Fungi</taxon>
        <taxon>Dikarya</taxon>
        <taxon>Ascomycota</taxon>
        <taxon>Pezizomycotina</taxon>
        <taxon>Dothideomycetes</taxon>
        <taxon>Dothideomycetidae</taxon>
        <taxon>Mycosphaerellales</taxon>
        <taxon>Mycosphaerellaceae</taxon>
        <taxon>Zasmidium</taxon>
    </lineage>
</organism>
<protein>
    <submittedName>
        <fullName evidence="1">Uncharacterized protein</fullName>
    </submittedName>
</protein>
<reference evidence="1 2" key="1">
    <citation type="journal article" date="2023" name="G3 (Bethesda)">
        <title>A chromosome-level genome assembly of Zasmidium syzygii isolated from banana leaves.</title>
        <authorList>
            <person name="van Westerhoven A.C."/>
            <person name="Mehrabi R."/>
            <person name="Talebi R."/>
            <person name="Steentjes M.B.F."/>
            <person name="Corcolon B."/>
            <person name="Chong P.A."/>
            <person name="Kema G.H.J."/>
            <person name="Seidl M.F."/>
        </authorList>
    </citation>
    <scope>NUCLEOTIDE SEQUENCE [LARGE SCALE GENOMIC DNA]</scope>
    <source>
        <strain evidence="1 2">P124</strain>
    </source>
</reference>
<evidence type="ECO:0000313" key="1">
    <source>
        <dbReference type="EMBL" id="KAK4495209.1"/>
    </source>
</evidence>
<comment type="caution">
    <text evidence="1">The sequence shown here is derived from an EMBL/GenBank/DDBJ whole genome shotgun (WGS) entry which is preliminary data.</text>
</comment>
<keyword evidence="2" id="KW-1185">Reference proteome</keyword>
<sequence length="105" mass="11758">MGKNKGNLEYAWQRLMAICMLAQSLIPGDLMLRKSSTEFAARFGSYPMHDQRSHVSLNVETTKTLGQGGEEAKPWPGSMYPSTLSVGLWELRLIRAKKKCGEQLV</sequence>